<dbReference type="SUPFAM" id="SSF49562">
    <property type="entry name" value="C2 domain (Calcium/lipid-binding domain, CaLB)"/>
    <property type="match status" value="1"/>
</dbReference>
<protein>
    <submittedName>
        <fullName evidence="5">16 kDa phloem protein 1</fullName>
    </submittedName>
</protein>
<dbReference type="InterPro" id="IPR035892">
    <property type="entry name" value="C2_domain_sf"/>
</dbReference>
<keyword evidence="1" id="KW-0479">Metal-binding</keyword>
<dbReference type="RefSeq" id="XP_048141431.1">
    <property type="nucleotide sequence ID" value="XM_048285474.1"/>
</dbReference>
<keyword evidence="2" id="KW-0106">Calcium</keyword>
<evidence type="ECO:0000259" key="3">
    <source>
        <dbReference type="PROSITE" id="PS50004"/>
    </source>
</evidence>
<dbReference type="InterPro" id="IPR000008">
    <property type="entry name" value="C2_dom"/>
</dbReference>
<evidence type="ECO:0000313" key="5">
    <source>
        <dbReference type="RefSeq" id="XP_048141431.1"/>
    </source>
</evidence>
<evidence type="ECO:0000313" key="4">
    <source>
        <dbReference type="Proteomes" id="UP000827889"/>
    </source>
</evidence>
<evidence type="ECO:0000256" key="2">
    <source>
        <dbReference type="ARBA" id="ARBA00022837"/>
    </source>
</evidence>
<evidence type="ECO:0000256" key="1">
    <source>
        <dbReference type="ARBA" id="ARBA00022723"/>
    </source>
</evidence>
<reference evidence="5" key="1">
    <citation type="submission" date="2025-08" db="UniProtKB">
        <authorList>
            <consortium name="RefSeq"/>
        </authorList>
    </citation>
    <scope>IDENTIFICATION</scope>
    <source>
        <tissue evidence="5">Leaf</tissue>
    </source>
</reference>
<dbReference type="PROSITE" id="PS50004">
    <property type="entry name" value="C2"/>
    <property type="match status" value="1"/>
</dbReference>
<dbReference type="PANTHER" id="PTHR46502:SF14">
    <property type="entry name" value="CALCIUM-DEPENDENT LIPID-BINDING (CALB DOMAIN) FAMILY PROTEIN"/>
    <property type="match status" value="1"/>
</dbReference>
<gene>
    <name evidence="5" type="primary">LOC115748588</name>
</gene>
<accession>A0ABM3HXU9</accession>
<proteinExistence type="predicted"/>
<dbReference type="PANTHER" id="PTHR46502">
    <property type="entry name" value="C2 DOMAIN-CONTAINING"/>
    <property type="match status" value="1"/>
</dbReference>
<dbReference type="GeneID" id="115748588"/>
<feature type="domain" description="C2" evidence="3">
    <location>
        <begin position="2"/>
        <end position="125"/>
    </location>
</feature>
<keyword evidence="4" id="KW-1185">Reference proteome</keyword>
<sequence>MANAQELSSTEYCRDMILMTEGILEVLLVNAEGIQHPHLIWKPTYYLIAECGAHVHRTKISSGKDDKAWWNEKFAFELQPSDFRNSTHLKIRIKKSGFFSQGTFAGETIIYLGGIFSEGLDRGSLEVEPAPYNVVLEDNTYRGQITLGLKFIANVCTNLK</sequence>
<dbReference type="Gene3D" id="2.60.40.150">
    <property type="entry name" value="C2 domain"/>
    <property type="match status" value="1"/>
</dbReference>
<dbReference type="Pfam" id="PF00168">
    <property type="entry name" value="C2"/>
    <property type="match status" value="1"/>
</dbReference>
<organism evidence="4 5">
    <name type="scientific">Rhodamnia argentea</name>
    <dbReference type="NCBI Taxonomy" id="178133"/>
    <lineage>
        <taxon>Eukaryota</taxon>
        <taxon>Viridiplantae</taxon>
        <taxon>Streptophyta</taxon>
        <taxon>Embryophyta</taxon>
        <taxon>Tracheophyta</taxon>
        <taxon>Spermatophyta</taxon>
        <taxon>Magnoliopsida</taxon>
        <taxon>eudicotyledons</taxon>
        <taxon>Gunneridae</taxon>
        <taxon>Pentapetalae</taxon>
        <taxon>rosids</taxon>
        <taxon>malvids</taxon>
        <taxon>Myrtales</taxon>
        <taxon>Myrtaceae</taxon>
        <taxon>Myrtoideae</taxon>
        <taxon>Myrteae</taxon>
        <taxon>Australasian group</taxon>
        <taxon>Rhodamnia</taxon>
    </lineage>
</organism>
<dbReference type="Proteomes" id="UP000827889">
    <property type="component" value="Chromosome 9"/>
</dbReference>
<name>A0ABM3HXU9_9MYRT</name>